<protein>
    <submittedName>
        <fullName evidence="2">Toxin-antitoxin system toxin component, PIN family</fullName>
    </submittedName>
</protein>
<evidence type="ECO:0000313" key="3">
    <source>
        <dbReference type="Proteomes" id="UP001142175"/>
    </source>
</evidence>
<dbReference type="Pfam" id="PF13470">
    <property type="entry name" value="PIN_3"/>
    <property type="match status" value="1"/>
</dbReference>
<dbReference type="InterPro" id="IPR002716">
    <property type="entry name" value="PIN_dom"/>
</dbReference>
<dbReference type="PANTHER" id="PTHR34610:SF4">
    <property type="entry name" value="SLL8027 PROTEIN"/>
    <property type="match status" value="1"/>
</dbReference>
<dbReference type="InterPro" id="IPR029060">
    <property type="entry name" value="PIN-like_dom_sf"/>
</dbReference>
<accession>A0A9X2PAA8</accession>
<dbReference type="AlphaFoldDB" id="A0A9X2PAA8"/>
<dbReference type="EMBL" id="JANSUY010000011">
    <property type="protein sequence ID" value="MCR9015944.1"/>
    <property type="molecule type" value="Genomic_DNA"/>
</dbReference>
<dbReference type="InterPro" id="IPR002850">
    <property type="entry name" value="PIN_toxin-like"/>
</dbReference>
<keyword evidence="3" id="KW-1185">Reference proteome</keyword>
<evidence type="ECO:0000259" key="1">
    <source>
        <dbReference type="SMART" id="SM00670"/>
    </source>
</evidence>
<sequence>MKADFRFVVDTNVLVSVILSPSNTSRLAVEKATNHGVLIFSNETIAELFEVLQREKFDKYVLKEKRVKFGERLIAMSSLIPVSSVLKLSRDPKDDMFLNLAVDGHADYLISGDPDLLVLNPFQNIKIIRPIDFLSEDL</sequence>
<name>A0A9X2PAA8_9BACT</name>
<proteinExistence type="predicted"/>
<comment type="caution">
    <text evidence="2">The sequence shown here is derived from an EMBL/GenBank/DDBJ whole genome shotgun (WGS) entry which is preliminary data.</text>
</comment>
<dbReference type="RefSeq" id="WP_258423805.1">
    <property type="nucleotide sequence ID" value="NZ_JANSUY010000011.1"/>
</dbReference>
<dbReference type="SUPFAM" id="SSF88723">
    <property type="entry name" value="PIN domain-like"/>
    <property type="match status" value="1"/>
</dbReference>
<dbReference type="SMART" id="SM00670">
    <property type="entry name" value="PINc"/>
    <property type="match status" value="1"/>
</dbReference>
<dbReference type="Proteomes" id="UP001142175">
    <property type="component" value="Unassembled WGS sequence"/>
</dbReference>
<dbReference type="NCBIfam" id="TIGR00305">
    <property type="entry name" value="putative toxin-antitoxin system toxin component, PIN family"/>
    <property type="match status" value="1"/>
</dbReference>
<dbReference type="PANTHER" id="PTHR34610">
    <property type="entry name" value="SSL7007 PROTEIN"/>
    <property type="match status" value="1"/>
</dbReference>
<organism evidence="2 3">
    <name type="scientific">Aquiflexum gelatinilyticum</name>
    <dbReference type="NCBI Taxonomy" id="2961943"/>
    <lineage>
        <taxon>Bacteria</taxon>
        <taxon>Pseudomonadati</taxon>
        <taxon>Bacteroidota</taxon>
        <taxon>Cytophagia</taxon>
        <taxon>Cytophagales</taxon>
        <taxon>Cyclobacteriaceae</taxon>
        <taxon>Aquiflexum</taxon>
    </lineage>
</organism>
<evidence type="ECO:0000313" key="2">
    <source>
        <dbReference type="EMBL" id="MCR9015944.1"/>
    </source>
</evidence>
<reference evidence="2" key="1">
    <citation type="submission" date="2022-08" db="EMBL/GenBank/DDBJ databases">
        <authorList>
            <person name="Zhang D."/>
        </authorList>
    </citation>
    <scope>NUCLEOTIDE SEQUENCE</scope>
    <source>
        <strain evidence="2">XJ19-11</strain>
    </source>
</reference>
<feature type="domain" description="PIN" evidence="1">
    <location>
        <begin position="5"/>
        <end position="118"/>
    </location>
</feature>
<gene>
    <name evidence="2" type="ORF">NU887_12940</name>
</gene>